<reference evidence="2 3" key="1">
    <citation type="submission" date="2021-02" db="EMBL/GenBank/DDBJ databases">
        <title>Complete genome of Desulfoluna sp. strain ASN36.</title>
        <authorList>
            <person name="Takahashi A."/>
            <person name="Kojima H."/>
            <person name="Fukui M."/>
        </authorList>
    </citation>
    <scope>NUCLEOTIDE SEQUENCE [LARGE SCALE GENOMIC DNA]</scope>
    <source>
        <strain evidence="2 3">ASN36</strain>
    </source>
</reference>
<sequence>MKRDARTGAGWVGAASFLAALFFCAAGLYADGGVEDPLKNAKRSLEVSRSLSDYTAVLVKQERFGRTLAPEEQILIKYANPDRVYMCWIGKVNKGQEALYVKGQNEDRLKAHKGGFMGLVTVNVDPRGKMAMEGQHHPIFHAGIGATTELVLRDLEKGLQSGEVEVFDRGTMILDGREVVTVEALFPETMGAVTHTVKKDETLWDIAALYNQDMYVILHANDGVKAPNGVKGGQALLVPTYYCRRSVSYFDVETGLLVKIENYDWDDNLYEVYQYKDLKLNVGLNDEDFNPENKNYKF</sequence>
<dbReference type="Pfam" id="PF01476">
    <property type="entry name" value="LysM"/>
    <property type="match status" value="1"/>
</dbReference>
<dbReference type="RefSeq" id="WP_236891353.1">
    <property type="nucleotide sequence ID" value="NZ_AP024488.1"/>
</dbReference>
<name>A0ABM7PBM9_9BACT</name>
<dbReference type="InterPro" id="IPR018392">
    <property type="entry name" value="LysM"/>
</dbReference>
<dbReference type="Pfam" id="PF07608">
    <property type="entry name" value="DUF1571"/>
    <property type="match status" value="2"/>
</dbReference>
<feature type="domain" description="LysM" evidence="1">
    <location>
        <begin position="193"/>
        <end position="238"/>
    </location>
</feature>
<evidence type="ECO:0000259" key="1">
    <source>
        <dbReference type="PROSITE" id="PS51782"/>
    </source>
</evidence>
<gene>
    <name evidence="2" type="ORF">DSLASN_06980</name>
</gene>
<evidence type="ECO:0000313" key="2">
    <source>
        <dbReference type="EMBL" id="BCS95066.1"/>
    </source>
</evidence>
<dbReference type="SMART" id="SM00257">
    <property type="entry name" value="LysM"/>
    <property type="match status" value="1"/>
</dbReference>
<dbReference type="InterPro" id="IPR036779">
    <property type="entry name" value="LysM_dom_sf"/>
</dbReference>
<organism evidence="2 3">
    <name type="scientific">Desulfoluna limicola</name>
    <dbReference type="NCBI Taxonomy" id="2810562"/>
    <lineage>
        <taxon>Bacteria</taxon>
        <taxon>Pseudomonadati</taxon>
        <taxon>Thermodesulfobacteriota</taxon>
        <taxon>Desulfobacteria</taxon>
        <taxon>Desulfobacterales</taxon>
        <taxon>Desulfolunaceae</taxon>
        <taxon>Desulfoluna</taxon>
    </lineage>
</organism>
<protein>
    <recommendedName>
        <fullName evidence="1">LysM domain-containing protein</fullName>
    </recommendedName>
</protein>
<dbReference type="CDD" id="cd00118">
    <property type="entry name" value="LysM"/>
    <property type="match status" value="1"/>
</dbReference>
<dbReference type="Proteomes" id="UP001320148">
    <property type="component" value="Chromosome"/>
</dbReference>
<dbReference type="InterPro" id="IPR011465">
    <property type="entry name" value="DUF1571"/>
</dbReference>
<proteinExistence type="predicted"/>
<dbReference type="EMBL" id="AP024488">
    <property type="protein sequence ID" value="BCS95066.1"/>
    <property type="molecule type" value="Genomic_DNA"/>
</dbReference>
<dbReference type="PROSITE" id="PS51782">
    <property type="entry name" value="LYSM"/>
    <property type="match status" value="1"/>
</dbReference>
<keyword evidence="3" id="KW-1185">Reference proteome</keyword>
<accession>A0ABM7PBM9</accession>
<dbReference type="SUPFAM" id="SSF54106">
    <property type="entry name" value="LysM domain"/>
    <property type="match status" value="1"/>
</dbReference>
<dbReference type="Gene3D" id="3.10.350.10">
    <property type="entry name" value="LysM domain"/>
    <property type="match status" value="1"/>
</dbReference>
<evidence type="ECO:0000313" key="3">
    <source>
        <dbReference type="Proteomes" id="UP001320148"/>
    </source>
</evidence>